<keyword evidence="3 7" id="KW-1003">Cell membrane</keyword>
<keyword evidence="4 7" id="KW-0812">Transmembrane</keyword>
<dbReference type="AlphaFoldDB" id="A0A0H3KW69"/>
<dbReference type="PANTHER" id="PTHR30065:SF1">
    <property type="entry name" value="SURFACE PRESENTATION OF ANTIGENS PROTEIN SPAR"/>
    <property type="match status" value="1"/>
</dbReference>
<feature type="transmembrane region" description="Helical" evidence="7">
    <location>
        <begin position="18"/>
        <end position="36"/>
    </location>
</feature>
<dbReference type="RefSeq" id="WP_012216604.1">
    <property type="nucleotide sequence ID" value="NC_010086.1"/>
</dbReference>
<feature type="transmembrane region" description="Helical" evidence="7">
    <location>
        <begin position="191"/>
        <end position="213"/>
    </location>
</feature>
<keyword evidence="6 7" id="KW-0472">Membrane</keyword>
<evidence type="ECO:0000256" key="5">
    <source>
        <dbReference type="ARBA" id="ARBA00022989"/>
    </source>
</evidence>
<dbReference type="GO" id="GO:0005886">
    <property type="term" value="C:plasma membrane"/>
    <property type="evidence" value="ECO:0007669"/>
    <property type="project" value="UniProtKB-SubCell"/>
</dbReference>
<reference evidence="8 9" key="1">
    <citation type="submission" date="2007-04" db="EMBL/GenBank/DDBJ databases">
        <title>Complete genome sequence of Burkholderia multivorans ATCC 17616.</title>
        <authorList>
            <person name="Ohtsubo Y."/>
            <person name="Yamashita A."/>
            <person name="Kurokawa K."/>
            <person name="Takami H."/>
            <person name="Yuhara S."/>
            <person name="Nishiyama E."/>
            <person name="Endo R."/>
            <person name="Miyazaki R."/>
            <person name="Ono A."/>
            <person name="Yano K."/>
            <person name="Ito M."/>
            <person name="Sota M."/>
            <person name="Yuji N."/>
            <person name="Hattori M."/>
            <person name="Tsuda M."/>
        </authorList>
    </citation>
    <scope>NUCLEOTIDE SEQUENCE [LARGE SCALE GENOMIC DNA]</scope>
    <source>
        <strain evidence="9">ATCC 17616 / 249</strain>
    </source>
</reference>
<evidence type="ECO:0000313" key="8">
    <source>
        <dbReference type="EMBL" id="BAG46614.1"/>
    </source>
</evidence>
<dbReference type="PRINTS" id="PR00953">
    <property type="entry name" value="TYPE3IMRPROT"/>
</dbReference>
<comment type="similarity">
    <text evidence="2 7">Belongs to the FliR/MopE/SpaR family.</text>
</comment>
<evidence type="ECO:0000256" key="7">
    <source>
        <dbReference type="RuleBase" id="RU362072"/>
    </source>
</evidence>
<dbReference type="InterPro" id="IPR002010">
    <property type="entry name" value="T3SS_IM_R"/>
</dbReference>
<feature type="transmembrane region" description="Helical" evidence="7">
    <location>
        <begin position="130"/>
        <end position="154"/>
    </location>
</feature>
<evidence type="ECO:0000256" key="4">
    <source>
        <dbReference type="ARBA" id="ARBA00022692"/>
    </source>
</evidence>
<feature type="transmembrane region" description="Helical" evidence="7">
    <location>
        <begin position="48"/>
        <end position="71"/>
    </location>
</feature>
<evidence type="ECO:0000313" key="9">
    <source>
        <dbReference type="Proteomes" id="UP000008815"/>
    </source>
</evidence>
<organism evidence="8 9">
    <name type="scientific">Burkholderia multivorans (strain ATCC 17616 / 249)</name>
    <dbReference type="NCBI Taxonomy" id="395019"/>
    <lineage>
        <taxon>Bacteria</taxon>
        <taxon>Pseudomonadati</taxon>
        <taxon>Pseudomonadota</taxon>
        <taxon>Betaproteobacteria</taxon>
        <taxon>Burkholderiales</taxon>
        <taxon>Burkholderiaceae</taxon>
        <taxon>Burkholderia</taxon>
        <taxon>Burkholderia cepacia complex</taxon>
    </lineage>
</organism>
<gene>
    <name evidence="8" type="primary">yscT</name>
    <name evidence="8" type="ordered locus">BMULJ_04767</name>
</gene>
<name>A0A0H3KW69_BURM1</name>
<dbReference type="GO" id="GO:0006605">
    <property type="term" value="P:protein targeting"/>
    <property type="evidence" value="ECO:0007669"/>
    <property type="project" value="UniProtKB-UniRule"/>
</dbReference>
<evidence type="ECO:0000256" key="2">
    <source>
        <dbReference type="ARBA" id="ARBA00009772"/>
    </source>
</evidence>
<keyword evidence="5 7" id="KW-1133">Transmembrane helix</keyword>
<proteinExistence type="inferred from homology"/>
<feature type="transmembrane region" description="Helical" evidence="7">
    <location>
        <begin position="225"/>
        <end position="245"/>
    </location>
</feature>
<dbReference type="EMBL" id="AP009386">
    <property type="protein sequence ID" value="BAG46614.1"/>
    <property type="molecule type" value="Genomic_DNA"/>
</dbReference>
<dbReference type="Proteomes" id="UP000008815">
    <property type="component" value="Chromosome 2"/>
</dbReference>
<dbReference type="STRING" id="395019.BMULJ_04767"/>
<protein>
    <submittedName>
        <fullName evidence="8">Type III secretion protein SctT</fullName>
    </submittedName>
</protein>
<feature type="transmembrane region" description="Helical" evidence="7">
    <location>
        <begin position="83"/>
        <end position="105"/>
    </location>
</feature>
<sequence length="270" mass="28449">MLDHASGFNDLAGTLRPLLYVMPRLLPIMFVVPVFNEQIVTGLVRNGLAVVIAAFVAPAIDAAQIASLPFVTWCVLVAKEAMVGMLLAGAFSAVLFAIQGVGYLIDFQTGSGSAAFFDPMGGHEGGPTSGFLNFVAIALFVTAGGLQVLVQLFAQSYAWWPIGSLGPDFSSMLQTFVVRQTDTIFEWMVKLAAPVIIVLVLVELGIGLVGRAVPQLNVFVFSQPLKSALAVLMMVLFLPVVYASLHALLSPDSGLVALLRALFAAHGGGA</sequence>
<accession>A0A0H3KW69</accession>
<evidence type="ECO:0000256" key="6">
    <source>
        <dbReference type="ARBA" id="ARBA00023136"/>
    </source>
</evidence>
<evidence type="ECO:0000256" key="1">
    <source>
        <dbReference type="ARBA" id="ARBA00004651"/>
    </source>
</evidence>
<dbReference type="InterPro" id="IPR006304">
    <property type="entry name" value="T3SS_SpaR/YscT"/>
</dbReference>
<evidence type="ECO:0000256" key="3">
    <source>
        <dbReference type="ARBA" id="ARBA00022475"/>
    </source>
</evidence>
<dbReference type="KEGG" id="bmj:BMULJ_04767"/>
<dbReference type="HOGENOM" id="CLU_063626_0_2_4"/>
<dbReference type="eggNOG" id="COG4791">
    <property type="taxonomic scope" value="Bacteria"/>
</dbReference>
<keyword evidence="9" id="KW-1185">Reference proteome</keyword>
<dbReference type="Pfam" id="PF01311">
    <property type="entry name" value="Bac_export_1"/>
    <property type="match status" value="1"/>
</dbReference>
<comment type="subcellular location">
    <subcellularLocation>
        <location evidence="1 7">Cell membrane</location>
        <topology evidence="1 7">Multi-pass membrane protein</topology>
    </subcellularLocation>
</comment>
<dbReference type="NCBIfam" id="TIGR01401">
    <property type="entry name" value="fliR_like_III"/>
    <property type="match status" value="1"/>
</dbReference>
<dbReference type="KEGG" id="bmu:Bmul_3749"/>
<dbReference type="PANTHER" id="PTHR30065">
    <property type="entry name" value="FLAGELLAR BIOSYNTHETIC PROTEIN FLIR"/>
    <property type="match status" value="1"/>
</dbReference>